<comment type="caution">
    <text evidence="1">The sequence shown here is derived from an EMBL/GenBank/DDBJ whole genome shotgun (WGS) entry which is preliminary data.</text>
</comment>
<organism evidence="1">
    <name type="scientific">marine sediment metagenome</name>
    <dbReference type="NCBI Taxonomy" id="412755"/>
    <lineage>
        <taxon>unclassified sequences</taxon>
        <taxon>metagenomes</taxon>
        <taxon>ecological metagenomes</taxon>
    </lineage>
</organism>
<dbReference type="EMBL" id="LAZR01014194">
    <property type="protein sequence ID" value="KKM18561.1"/>
    <property type="molecule type" value="Genomic_DNA"/>
</dbReference>
<name>A0A0F9HT55_9ZZZZ</name>
<gene>
    <name evidence="1" type="ORF">LCGC14_1664470</name>
</gene>
<evidence type="ECO:0000313" key="1">
    <source>
        <dbReference type="EMBL" id="KKM18561.1"/>
    </source>
</evidence>
<dbReference type="AlphaFoldDB" id="A0A0F9HT55"/>
<sequence length="205" mass="24180">MTEEDIKRIEKKVDLLYKILLELNISYDFDSGHPYDRDYINTFMDELIPLFGLSAEYEDEIVKLPTPKELNELKSGLETELSRLKKVYESGDFLAKDEVKIKKKMEEITDYLENWGGVWDSSGVVAGMIKNREEIMNRNTQIYERTLFVELKRKLGLDVEDTYTLFEIDYDEEYKVTNLVEKRNAFKKNLKDKIEKIHNLGKANN</sequence>
<protein>
    <submittedName>
        <fullName evidence="1">Uncharacterized protein</fullName>
    </submittedName>
</protein>
<reference evidence="1" key="1">
    <citation type="journal article" date="2015" name="Nature">
        <title>Complex archaea that bridge the gap between prokaryotes and eukaryotes.</title>
        <authorList>
            <person name="Spang A."/>
            <person name="Saw J.H."/>
            <person name="Jorgensen S.L."/>
            <person name="Zaremba-Niedzwiedzka K."/>
            <person name="Martijn J."/>
            <person name="Lind A.E."/>
            <person name="van Eijk R."/>
            <person name="Schleper C."/>
            <person name="Guy L."/>
            <person name="Ettema T.J."/>
        </authorList>
    </citation>
    <scope>NUCLEOTIDE SEQUENCE</scope>
</reference>
<accession>A0A0F9HT55</accession>
<proteinExistence type="predicted"/>